<keyword evidence="2" id="KW-0614">Plasmid</keyword>
<keyword evidence="3" id="KW-1185">Reference proteome</keyword>
<geneLocation type="plasmid" evidence="2 3">
    <name>unnamed</name>
</geneLocation>
<evidence type="ECO:0000313" key="3">
    <source>
        <dbReference type="Proteomes" id="UP000593880"/>
    </source>
</evidence>
<reference evidence="1" key="3">
    <citation type="submission" date="2022-12" db="EMBL/GenBank/DDBJ databases">
        <authorList>
            <person name="Sun Q."/>
            <person name="Zhou Y."/>
        </authorList>
    </citation>
    <scope>NUCLEOTIDE SEQUENCE</scope>
    <source>
        <strain evidence="1">CGMCC 1.15034</strain>
    </source>
</reference>
<evidence type="ECO:0000313" key="1">
    <source>
        <dbReference type="EMBL" id="GGI25763.1"/>
    </source>
</evidence>
<evidence type="ECO:0000313" key="2">
    <source>
        <dbReference type="EMBL" id="QOZ64625.1"/>
    </source>
</evidence>
<dbReference type="Proteomes" id="UP000593880">
    <property type="component" value="Plasmid unnamed"/>
</dbReference>
<protein>
    <submittedName>
        <fullName evidence="1">Uncharacterized protein</fullName>
    </submittedName>
</protein>
<organism evidence="1 4">
    <name type="scientific">Bradyrhizobium guangdongense</name>
    <dbReference type="NCBI Taxonomy" id="1325090"/>
    <lineage>
        <taxon>Bacteria</taxon>
        <taxon>Pseudomonadati</taxon>
        <taxon>Pseudomonadota</taxon>
        <taxon>Alphaproteobacteria</taxon>
        <taxon>Hyphomicrobiales</taxon>
        <taxon>Nitrobacteraceae</taxon>
        <taxon>Bradyrhizobium</taxon>
    </lineage>
</organism>
<proteinExistence type="predicted"/>
<dbReference type="AlphaFoldDB" id="A0A410VI83"/>
<dbReference type="GeneID" id="39481024"/>
<dbReference type="EMBL" id="BMHC01000007">
    <property type="protein sequence ID" value="GGI25763.1"/>
    <property type="molecule type" value="Genomic_DNA"/>
</dbReference>
<dbReference type="RefSeq" id="WP_128930015.1">
    <property type="nucleotide sequence ID" value="NZ_BMHC01000007.1"/>
</dbReference>
<reference evidence="1" key="1">
    <citation type="journal article" date="2014" name="Int. J. Syst. Evol. Microbiol.">
        <title>Complete genome sequence of Corynebacterium casei LMG S-19264T (=DSM 44701T), isolated from a smear-ripened cheese.</title>
        <authorList>
            <consortium name="US DOE Joint Genome Institute (JGI-PGF)"/>
            <person name="Walter F."/>
            <person name="Albersmeier A."/>
            <person name="Kalinowski J."/>
            <person name="Ruckert C."/>
        </authorList>
    </citation>
    <scope>NUCLEOTIDE SEQUENCE</scope>
    <source>
        <strain evidence="1">CGMCC 1.15034</strain>
    </source>
</reference>
<gene>
    <name evidence="1" type="ORF">GCM10010987_36000</name>
    <name evidence="2" type="ORF">XH86_38950</name>
</gene>
<sequence>MKKGYKWINRRIEQLDPHVDYAEIWRLSSCYGLTDFIQNFSYCFTFPNFVVTEWGARAVWREDGGKLLYRATHRAEQTGINNTTWWYYGPQDDRTIKSVENINKLHAHYAKQYPGDFSDHED</sequence>
<dbReference type="OrthoDB" id="836517at2"/>
<evidence type="ECO:0000313" key="4">
    <source>
        <dbReference type="Proteomes" id="UP000625079"/>
    </source>
</evidence>
<accession>A0A410VI83</accession>
<dbReference type="EMBL" id="CP030058">
    <property type="protein sequence ID" value="QOZ64625.1"/>
    <property type="molecule type" value="Genomic_DNA"/>
</dbReference>
<reference evidence="2 3" key="2">
    <citation type="submission" date="2018-06" db="EMBL/GenBank/DDBJ databases">
        <title>Comparative genomics of rhizobia nodulating Arachis hypogaea in China.</title>
        <authorList>
            <person name="Li Y."/>
        </authorList>
    </citation>
    <scope>NUCLEOTIDE SEQUENCE [LARGE SCALE GENOMIC DNA]</scope>
    <source>
        <strain evidence="2 3">CCBAU 51658</strain>
        <plasmid evidence="2 3">unnamed</plasmid>
    </source>
</reference>
<dbReference type="Proteomes" id="UP000625079">
    <property type="component" value="Unassembled WGS sequence"/>
</dbReference>
<name>A0A410VI83_9BRAD</name>